<keyword evidence="2" id="KW-1185">Reference proteome</keyword>
<reference evidence="1 2" key="1">
    <citation type="journal article" date="2020" name="BMC Genomics">
        <title>Intraspecific diversification of the crop wild relative Brassica cretica Lam. using demographic model selection.</title>
        <authorList>
            <person name="Kioukis A."/>
            <person name="Michalopoulou V.A."/>
            <person name="Briers L."/>
            <person name="Pirintsos S."/>
            <person name="Studholme D.J."/>
            <person name="Pavlidis P."/>
            <person name="Sarris P.F."/>
        </authorList>
    </citation>
    <scope>NUCLEOTIDE SEQUENCE [LARGE SCALE GENOMIC DNA]</scope>
    <source>
        <strain evidence="2">cv. PFS-1207/04</strain>
    </source>
</reference>
<evidence type="ECO:0000313" key="2">
    <source>
        <dbReference type="Proteomes" id="UP000266723"/>
    </source>
</evidence>
<name>A0ABQ7CCU4_BRACR</name>
<organism evidence="1 2">
    <name type="scientific">Brassica cretica</name>
    <name type="common">Mustard</name>
    <dbReference type="NCBI Taxonomy" id="69181"/>
    <lineage>
        <taxon>Eukaryota</taxon>
        <taxon>Viridiplantae</taxon>
        <taxon>Streptophyta</taxon>
        <taxon>Embryophyta</taxon>
        <taxon>Tracheophyta</taxon>
        <taxon>Spermatophyta</taxon>
        <taxon>Magnoliopsida</taxon>
        <taxon>eudicotyledons</taxon>
        <taxon>Gunneridae</taxon>
        <taxon>Pentapetalae</taxon>
        <taxon>rosids</taxon>
        <taxon>malvids</taxon>
        <taxon>Brassicales</taxon>
        <taxon>Brassicaceae</taxon>
        <taxon>Brassiceae</taxon>
        <taxon>Brassica</taxon>
    </lineage>
</organism>
<dbReference type="Proteomes" id="UP000266723">
    <property type="component" value="Unassembled WGS sequence"/>
</dbReference>
<sequence length="56" mass="6050">MPLSVDRASRLSIDCHLTVSIDAQHQRAGIPFLLGVLNGNAKVDHLPITSMLAEKV</sequence>
<protein>
    <submittedName>
        <fullName evidence="1">Uncharacterized protein</fullName>
    </submittedName>
</protein>
<evidence type="ECO:0000313" key="1">
    <source>
        <dbReference type="EMBL" id="KAF3549412.1"/>
    </source>
</evidence>
<proteinExistence type="predicted"/>
<comment type="caution">
    <text evidence="1">The sequence shown here is derived from an EMBL/GenBank/DDBJ whole genome shotgun (WGS) entry which is preliminary data.</text>
</comment>
<accession>A0ABQ7CCU4</accession>
<dbReference type="EMBL" id="QGKV02000832">
    <property type="protein sequence ID" value="KAF3549412.1"/>
    <property type="molecule type" value="Genomic_DNA"/>
</dbReference>
<gene>
    <name evidence="1" type="ORF">DY000_02007758</name>
</gene>